<dbReference type="InterPro" id="IPR045957">
    <property type="entry name" value="DUF6377"/>
</dbReference>
<evidence type="ECO:0000259" key="3">
    <source>
        <dbReference type="Pfam" id="PF19904"/>
    </source>
</evidence>
<sequence>MVDNRKVYDNRKEQKIERLKESISLAGNDSVRYEIYNKLFREYFNYQTDSALHYVFLKENLARAKHWNYEDELRMNRSELFSTMGMYKEAIDMLEEIDSKRLPTRQLKYYYAMCSSLYGLVAGYSSTLKEREKYYQASTSYRDSLLPLYTPDTEFYYRLKAGQLMARKSYQEAVDVLQRVPPELIEGHTVGLVAFDLSTAYEGLGNVELEMYYLAKSAIVDLKLSIKEYIALHKLAYLLYQKGDIERAYKYLNRSMADAVFCNARFRAISITQSYPIIDRAYKVKSAQEQHLRQILMFISLGVMLLLAVMVLYISRQMHKLKIARLELSNMNEQLQHVNKQLYQVNQELSSANMIKQEYIVHYLDQCTMYLDKMENYRRSLENLSISKDLKNLFKAIKSESFITEEREKFYKSFDETFLSLFPHFVESFNALLRDEERIYPHPGELLSTELRIFALIRLGITDSNKIARFLRYSLTTIYNYRSKVRNKAKDKTQFEIQVGQIQS</sequence>
<keyword evidence="2" id="KW-0472">Membrane</keyword>
<dbReference type="RefSeq" id="WP_251966600.1">
    <property type="nucleotide sequence ID" value="NZ_CP146284.1"/>
</dbReference>
<gene>
    <name evidence="4" type="ORF">NEE14_011465</name>
</gene>
<dbReference type="EMBL" id="CP146284">
    <property type="protein sequence ID" value="WWV65610.1"/>
    <property type="molecule type" value="Genomic_DNA"/>
</dbReference>
<proteinExistence type="predicted"/>
<evidence type="ECO:0000256" key="1">
    <source>
        <dbReference type="SAM" id="Coils"/>
    </source>
</evidence>
<feature type="transmembrane region" description="Helical" evidence="2">
    <location>
        <begin position="295"/>
        <end position="315"/>
    </location>
</feature>
<feature type="domain" description="DUF6377" evidence="3">
    <location>
        <begin position="221"/>
        <end position="468"/>
    </location>
</feature>
<dbReference type="Proteomes" id="UP001320603">
    <property type="component" value="Chromosome"/>
</dbReference>
<protein>
    <submittedName>
        <fullName evidence="4">DUF6377 domain-containing protein</fullName>
    </submittedName>
</protein>
<keyword evidence="2" id="KW-0812">Transmembrane</keyword>
<dbReference type="Gene3D" id="1.25.40.10">
    <property type="entry name" value="Tetratricopeptide repeat domain"/>
    <property type="match status" value="1"/>
</dbReference>
<keyword evidence="2" id="KW-1133">Transmembrane helix</keyword>
<evidence type="ECO:0000256" key="2">
    <source>
        <dbReference type="SAM" id="Phobius"/>
    </source>
</evidence>
<evidence type="ECO:0000313" key="5">
    <source>
        <dbReference type="Proteomes" id="UP001320603"/>
    </source>
</evidence>
<dbReference type="InterPro" id="IPR011990">
    <property type="entry name" value="TPR-like_helical_dom_sf"/>
</dbReference>
<reference evidence="4 5" key="1">
    <citation type="submission" date="2024-02" db="EMBL/GenBank/DDBJ databases">
        <title>Whole genome sequencing of Parabacteroides sp. AD58.</title>
        <authorList>
            <person name="Chaplin A.V."/>
            <person name="Pikina A.P."/>
            <person name="Sokolova S.R."/>
            <person name="Korostin D.O."/>
            <person name="Efimov B.A."/>
        </authorList>
    </citation>
    <scope>NUCLEOTIDE SEQUENCE [LARGE SCALE GENOMIC DNA]</scope>
    <source>
        <strain evidence="4 5">AD58</strain>
    </source>
</reference>
<keyword evidence="1" id="KW-0175">Coiled coil</keyword>
<evidence type="ECO:0000313" key="4">
    <source>
        <dbReference type="EMBL" id="WWV65610.1"/>
    </source>
</evidence>
<name>A0ABZ2IHV1_9BACT</name>
<organism evidence="4 5">
    <name type="scientific">Parabacteroides absconsus</name>
    <dbReference type="NCBI Taxonomy" id="2951805"/>
    <lineage>
        <taxon>Bacteria</taxon>
        <taxon>Pseudomonadati</taxon>
        <taxon>Bacteroidota</taxon>
        <taxon>Bacteroidia</taxon>
        <taxon>Bacteroidales</taxon>
        <taxon>Tannerellaceae</taxon>
        <taxon>Parabacteroides</taxon>
    </lineage>
</organism>
<accession>A0ABZ2IHV1</accession>
<feature type="coiled-coil region" evidence="1">
    <location>
        <begin position="321"/>
        <end position="348"/>
    </location>
</feature>
<dbReference type="Pfam" id="PF19904">
    <property type="entry name" value="DUF6377"/>
    <property type="match status" value="1"/>
</dbReference>
<keyword evidence="5" id="KW-1185">Reference proteome</keyword>